<name>A0A4Q9PE74_9APHY</name>
<gene>
    <name evidence="1" type="ORF">BD310DRAFT_832264</name>
</gene>
<evidence type="ECO:0000313" key="2">
    <source>
        <dbReference type="Proteomes" id="UP000292082"/>
    </source>
</evidence>
<evidence type="ECO:0008006" key="3">
    <source>
        <dbReference type="Google" id="ProtNLM"/>
    </source>
</evidence>
<dbReference type="AlphaFoldDB" id="A0A4Q9PE74"/>
<reference evidence="1 2" key="1">
    <citation type="submission" date="2019-01" db="EMBL/GenBank/DDBJ databases">
        <title>Draft genome sequences of three monokaryotic isolates of the white-rot basidiomycete fungus Dichomitus squalens.</title>
        <authorList>
            <consortium name="DOE Joint Genome Institute"/>
            <person name="Lopez S.C."/>
            <person name="Andreopoulos B."/>
            <person name="Pangilinan J."/>
            <person name="Lipzen A."/>
            <person name="Riley R."/>
            <person name="Ahrendt S."/>
            <person name="Ng V."/>
            <person name="Barry K."/>
            <person name="Daum C."/>
            <person name="Grigoriev I.V."/>
            <person name="Hilden K.S."/>
            <person name="Makela M.R."/>
            <person name="de Vries R.P."/>
        </authorList>
    </citation>
    <scope>NUCLEOTIDE SEQUENCE [LARGE SCALE GENOMIC DNA]</scope>
    <source>
        <strain evidence="1 2">CBS 464.89</strain>
    </source>
</reference>
<proteinExistence type="predicted"/>
<dbReference type="Proteomes" id="UP000292082">
    <property type="component" value="Unassembled WGS sequence"/>
</dbReference>
<dbReference type="EMBL" id="ML145252">
    <property type="protein sequence ID" value="TBU52405.1"/>
    <property type="molecule type" value="Genomic_DNA"/>
</dbReference>
<organism evidence="1 2">
    <name type="scientific">Dichomitus squalens</name>
    <dbReference type="NCBI Taxonomy" id="114155"/>
    <lineage>
        <taxon>Eukaryota</taxon>
        <taxon>Fungi</taxon>
        <taxon>Dikarya</taxon>
        <taxon>Basidiomycota</taxon>
        <taxon>Agaricomycotina</taxon>
        <taxon>Agaricomycetes</taxon>
        <taxon>Polyporales</taxon>
        <taxon>Polyporaceae</taxon>
        <taxon>Dichomitus</taxon>
    </lineage>
</organism>
<dbReference type="SUPFAM" id="SSF56112">
    <property type="entry name" value="Protein kinase-like (PK-like)"/>
    <property type="match status" value="1"/>
</dbReference>
<accession>A0A4Q9PE74</accession>
<sequence>MARIECPASLVLHTPACDDRTPADDDVPDVSTLDAFEAVYIPCGDGARYSVEASQLLHEGSTRVYRGTLTVDGRRPTHSEVVCKLGRRQALHREADLYRGKLASLQGRYVPTFVGLFDGAGVGEDGMSCLVLTYEGERMRESLYTRRSFFRKKVVSALLAVHEAGVCHGAFNEASIVVRDGDNAPLLVGFGGASDHECHRGTPIEFYAPQPHSEVVGCEEVYWACVVAAVWLPGV</sequence>
<dbReference type="InterPro" id="IPR011009">
    <property type="entry name" value="Kinase-like_dom_sf"/>
</dbReference>
<evidence type="ECO:0000313" key="1">
    <source>
        <dbReference type="EMBL" id="TBU52405.1"/>
    </source>
</evidence>
<protein>
    <recommendedName>
        <fullName evidence="3">Protein kinase domain-containing protein</fullName>
    </recommendedName>
</protein>
<keyword evidence="2" id="KW-1185">Reference proteome</keyword>